<evidence type="ECO:0000313" key="11">
    <source>
        <dbReference type="Proteomes" id="UP000594688"/>
    </source>
</evidence>
<dbReference type="HAMAP" id="MF_00607">
    <property type="entry name" value="16SrRNA_methyltr_A"/>
    <property type="match status" value="1"/>
</dbReference>
<dbReference type="InterPro" id="IPR020598">
    <property type="entry name" value="rRNA_Ade_methylase_Trfase_N"/>
</dbReference>
<feature type="binding site" evidence="7 8">
    <location>
        <position position="59"/>
    </location>
    <ligand>
        <name>S-adenosyl-L-methionine</name>
        <dbReference type="ChEBI" id="CHEBI:59789"/>
    </ligand>
</feature>
<comment type="function">
    <text evidence="7">Specifically dimethylates two adjacent adenosines (A1518 and A1519) in the loop of a conserved hairpin near the 3'-end of 16S rRNA in the 30S particle. May play a critical role in biogenesis of 30S subunits.</text>
</comment>
<keyword evidence="6 7" id="KW-0694">RNA-binding</keyword>
<dbReference type="Proteomes" id="UP000594688">
    <property type="component" value="Chromosome"/>
</dbReference>
<evidence type="ECO:0000259" key="9">
    <source>
        <dbReference type="SMART" id="SM00650"/>
    </source>
</evidence>
<dbReference type="EC" id="2.1.1.182" evidence="7"/>
<keyword evidence="3 7" id="KW-0489">Methyltransferase</keyword>
<feature type="domain" description="Ribosomal RNA adenine methylase transferase N-terminal" evidence="9">
    <location>
        <begin position="18"/>
        <end position="187"/>
    </location>
</feature>
<evidence type="ECO:0000256" key="1">
    <source>
        <dbReference type="ARBA" id="ARBA00022490"/>
    </source>
</evidence>
<reference evidence="10 11" key="1">
    <citation type="submission" date="2020-02" db="EMBL/GenBank/DDBJ databases">
        <title>Genomic and physiological characterization of two novel Nitrospinaceae genera.</title>
        <authorList>
            <person name="Mueller A.J."/>
            <person name="Jung M.-Y."/>
            <person name="Strachan C.R."/>
            <person name="Herbold C.W."/>
            <person name="Kirkegaard R.H."/>
            <person name="Daims H."/>
        </authorList>
    </citation>
    <scope>NUCLEOTIDE SEQUENCE [LARGE SCALE GENOMIC DNA]</scope>
    <source>
        <strain evidence="10">EB</strain>
    </source>
</reference>
<dbReference type="Pfam" id="PF00398">
    <property type="entry name" value="RrnaAD"/>
    <property type="match status" value="1"/>
</dbReference>
<dbReference type="EMBL" id="CP048685">
    <property type="protein sequence ID" value="QPJ61976.1"/>
    <property type="molecule type" value="Genomic_DNA"/>
</dbReference>
<keyword evidence="5 7" id="KW-0949">S-adenosyl-L-methionine</keyword>
<gene>
    <name evidence="7 10" type="primary">rsmA</name>
    <name evidence="7" type="synonym">ksgA</name>
    <name evidence="10" type="ORF">G3M70_08850</name>
</gene>
<evidence type="ECO:0000256" key="7">
    <source>
        <dbReference type="HAMAP-Rule" id="MF_00607"/>
    </source>
</evidence>
<dbReference type="Gene3D" id="3.40.50.150">
    <property type="entry name" value="Vaccinia Virus protein VP39"/>
    <property type="match status" value="1"/>
</dbReference>
<dbReference type="PANTHER" id="PTHR11727:SF7">
    <property type="entry name" value="DIMETHYLADENOSINE TRANSFERASE-RELATED"/>
    <property type="match status" value="1"/>
</dbReference>
<dbReference type="NCBIfam" id="TIGR00755">
    <property type="entry name" value="ksgA"/>
    <property type="match status" value="1"/>
</dbReference>
<keyword evidence="4 7" id="KW-0808">Transferase</keyword>
<evidence type="ECO:0000256" key="6">
    <source>
        <dbReference type="ARBA" id="ARBA00022884"/>
    </source>
</evidence>
<dbReference type="Gene3D" id="1.10.8.100">
    <property type="entry name" value="Ribosomal RNA adenine dimethylase-like, domain 2"/>
    <property type="match status" value="1"/>
</dbReference>
<feature type="binding site" evidence="7 8">
    <location>
        <position position="84"/>
    </location>
    <ligand>
        <name>S-adenosyl-L-methionine</name>
        <dbReference type="ChEBI" id="CHEBI:59789"/>
    </ligand>
</feature>
<protein>
    <recommendedName>
        <fullName evidence="7">Ribosomal RNA small subunit methyltransferase A</fullName>
        <ecNumber evidence="7">2.1.1.182</ecNumber>
    </recommendedName>
    <alternativeName>
        <fullName evidence="7">16S rRNA (adenine(1518)-N(6)/adenine(1519)-N(6))-dimethyltransferase</fullName>
    </alternativeName>
    <alternativeName>
        <fullName evidence="7">16S rRNA dimethyladenosine transferase</fullName>
    </alternativeName>
    <alternativeName>
        <fullName evidence="7">16S rRNA dimethylase</fullName>
    </alternativeName>
    <alternativeName>
        <fullName evidence="7">S-adenosylmethionine-6-N', N'-adenosyl(rRNA) dimethyltransferase</fullName>
    </alternativeName>
</protein>
<name>A0A7T0BVZ9_9BACT</name>
<dbReference type="PROSITE" id="PS01131">
    <property type="entry name" value="RRNA_A_DIMETH"/>
    <property type="match status" value="1"/>
</dbReference>
<keyword evidence="2 7" id="KW-0698">rRNA processing</keyword>
<dbReference type="InterPro" id="IPR023165">
    <property type="entry name" value="rRNA_Ade_diMease-like_C"/>
</dbReference>
<dbReference type="GO" id="GO:0005829">
    <property type="term" value="C:cytosol"/>
    <property type="evidence" value="ECO:0007669"/>
    <property type="project" value="TreeGrafter"/>
</dbReference>
<dbReference type="InterPro" id="IPR029063">
    <property type="entry name" value="SAM-dependent_MTases_sf"/>
</dbReference>
<dbReference type="InterPro" id="IPR020596">
    <property type="entry name" value="rRNA_Ade_Mease_Trfase_CS"/>
</dbReference>
<dbReference type="PANTHER" id="PTHR11727">
    <property type="entry name" value="DIMETHYLADENOSINE TRANSFERASE"/>
    <property type="match status" value="1"/>
</dbReference>
<dbReference type="FunFam" id="1.10.8.100:FF:000001">
    <property type="entry name" value="Ribosomal RNA small subunit methyltransferase A"/>
    <property type="match status" value="1"/>
</dbReference>
<evidence type="ECO:0000256" key="8">
    <source>
        <dbReference type="PROSITE-ProRule" id="PRU01026"/>
    </source>
</evidence>
<keyword evidence="1 7" id="KW-0963">Cytoplasm</keyword>
<dbReference type="AlphaFoldDB" id="A0A7T0BVZ9"/>
<dbReference type="KEGG" id="nli:G3M70_08850"/>
<sequence length="263" mass="29988">MKKRKQPFGQNYLVDLNAAKEIVHLAHVKNDGCLVEIGPGKGVLTHDLLPLTSKLIALEIDPILCRGLKKKYGDRENFHLVQADAQKIDYGSLAPRFQVVSNLPYYAATPIIKRLIHYRKHITDMVLMLQREVAARMTAKPGTREYGSLTLFIQYHCEARRLLEVGAECFYPKPKVDSTVIRLTPRQLPPVVVNSETNLFQLIHTAFLHKRKTLRNNLKELNGRFHIAMSAIENMGIDPNRRAEELTLQQFAQITNALETKND</sequence>
<evidence type="ECO:0000313" key="10">
    <source>
        <dbReference type="EMBL" id="QPJ61976.1"/>
    </source>
</evidence>
<evidence type="ECO:0000256" key="3">
    <source>
        <dbReference type="ARBA" id="ARBA00022603"/>
    </source>
</evidence>
<dbReference type="InterPro" id="IPR011530">
    <property type="entry name" value="rRNA_adenine_dimethylase"/>
</dbReference>
<dbReference type="GO" id="GO:0052908">
    <property type="term" value="F:16S rRNA (adenine(1518)-N(6)/adenine(1519)-N(6))-dimethyltransferase activity"/>
    <property type="evidence" value="ECO:0007669"/>
    <property type="project" value="UniProtKB-EC"/>
</dbReference>
<evidence type="ECO:0000256" key="4">
    <source>
        <dbReference type="ARBA" id="ARBA00022679"/>
    </source>
</evidence>
<dbReference type="SUPFAM" id="SSF53335">
    <property type="entry name" value="S-adenosyl-L-methionine-dependent methyltransferases"/>
    <property type="match status" value="1"/>
</dbReference>
<feature type="binding site" evidence="7 8">
    <location>
        <position position="11"/>
    </location>
    <ligand>
        <name>S-adenosyl-L-methionine</name>
        <dbReference type="ChEBI" id="CHEBI:59789"/>
    </ligand>
</feature>
<dbReference type="InterPro" id="IPR001737">
    <property type="entry name" value="KsgA/Erm"/>
</dbReference>
<evidence type="ECO:0000256" key="5">
    <source>
        <dbReference type="ARBA" id="ARBA00022691"/>
    </source>
</evidence>
<comment type="similarity">
    <text evidence="7">Belongs to the class I-like SAM-binding methyltransferase superfamily. rRNA adenine N(6)-methyltransferase family. RsmA subfamily.</text>
</comment>
<feature type="binding site" evidence="7 8">
    <location>
        <position position="13"/>
    </location>
    <ligand>
        <name>S-adenosyl-L-methionine</name>
        <dbReference type="ChEBI" id="CHEBI:59789"/>
    </ligand>
</feature>
<feature type="binding site" evidence="7 8">
    <location>
        <position position="102"/>
    </location>
    <ligand>
        <name>S-adenosyl-L-methionine</name>
        <dbReference type="ChEBI" id="CHEBI:59789"/>
    </ligand>
</feature>
<dbReference type="PROSITE" id="PS51689">
    <property type="entry name" value="SAM_RNA_A_N6_MT"/>
    <property type="match status" value="1"/>
</dbReference>
<accession>A0A7T0BVZ9</accession>
<comment type="subcellular location">
    <subcellularLocation>
        <location evidence="7">Cytoplasm</location>
    </subcellularLocation>
</comment>
<feature type="binding site" evidence="7 8">
    <location>
        <position position="38"/>
    </location>
    <ligand>
        <name>S-adenosyl-L-methionine</name>
        <dbReference type="ChEBI" id="CHEBI:59789"/>
    </ligand>
</feature>
<proteinExistence type="inferred from homology"/>
<dbReference type="GO" id="GO:0003723">
    <property type="term" value="F:RNA binding"/>
    <property type="evidence" value="ECO:0007669"/>
    <property type="project" value="UniProtKB-UniRule"/>
</dbReference>
<evidence type="ECO:0000256" key="2">
    <source>
        <dbReference type="ARBA" id="ARBA00022552"/>
    </source>
</evidence>
<comment type="catalytic activity">
    <reaction evidence="7">
        <text>adenosine(1518)/adenosine(1519) in 16S rRNA + 4 S-adenosyl-L-methionine = N(6)-dimethyladenosine(1518)/N(6)-dimethyladenosine(1519) in 16S rRNA + 4 S-adenosyl-L-homocysteine + 4 H(+)</text>
        <dbReference type="Rhea" id="RHEA:19609"/>
        <dbReference type="Rhea" id="RHEA-COMP:10232"/>
        <dbReference type="Rhea" id="RHEA-COMP:10233"/>
        <dbReference type="ChEBI" id="CHEBI:15378"/>
        <dbReference type="ChEBI" id="CHEBI:57856"/>
        <dbReference type="ChEBI" id="CHEBI:59789"/>
        <dbReference type="ChEBI" id="CHEBI:74411"/>
        <dbReference type="ChEBI" id="CHEBI:74493"/>
        <dbReference type="EC" id="2.1.1.182"/>
    </reaction>
</comment>
<organism evidence="10 11">
    <name type="scientific">Candidatus Nitronauta litoralis</name>
    <dbReference type="NCBI Taxonomy" id="2705533"/>
    <lineage>
        <taxon>Bacteria</taxon>
        <taxon>Pseudomonadati</taxon>
        <taxon>Nitrospinota/Tectimicrobiota group</taxon>
        <taxon>Nitrospinota</taxon>
        <taxon>Nitrospinia</taxon>
        <taxon>Nitrospinales</taxon>
        <taxon>Nitrospinaceae</taxon>
        <taxon>Candidatus Nitronauta</taxon>
    </lineage>
</organism>
<dbReference type="SMART" id="SM00650">
    <property type="entry name" value="rADc"/>
    <property type="match status" value="1"/>
</dbReference>